<sequence length="281" mass="32213">MAGCTCPHRPPHERDSDRHRSRVATSSSPLTSTPQNPPHRLPYPQQPSSSITSIMMLAASPFYSQSTYRHAPTRSSPLSEHTANVSSRPFNFTMASQPDFSKKPVPQRLHKPNPVTQKSDVVAQRRRDMFFRRVQKGREDKKWDARGDQIQRLDFISTQKRWKAEKARQAPELDLEFLDQNIDEFASTFASKNAPQTQQELEEAEYVLAQEEYDLQQLIASIEENQEQGRLDTASQHYGSDDEDYDRIFMECAADTSNSEQQFRYASTVFEDADAMDMTDG</sequence>
<protein>
    <submittedName>
        <fullName evidence="2">Uncharacterized protein</fullName>
    </submittedName>
</protein>
<dbReference type="EMBL" id="MU005774">
    <property type="protein sequence ID" value="KAF2707081.1"/>
    <property type="molecule type" value="Genomic_DNA"/>
</dbReference>
<feature type="region of interest" description="Disordered" evidence="1">
    <location>
        <begin position="1"/>
        <end position="49"/>
    </location>
</feature>
<name>A0A6G1K3R6_9PLEO</name>
<accession>A0A6G1K3R6</accession>
<dbReference type="OrthoDB" id="5279705at2759"/>
<evidence type="ECO:0000313" key="2">
    <source>
        <dbReference type="EMBL" id="KAF2707081.1"/>
    </source>
</evidence>
<dbReference type="Proteomes" id="UP000799428">
    <property type="component" value="Unassembled WGS sequence"/>
</dbReference>
<feature type="region of interest" description="Disordered" evidence="1">
    <location>
        <begin position="67"/>
        <end position="118"/>
    </location>
</feature>
<reference evidence="2" key="1">
    <citation type="journal article" date="2020" name="Stud. Mycol.">
        <title>101 Dothideomycetes genomes: a test case for predicting lifestyles and emergence of pathogens.</title>
        <authorList>
            <person name="Haridas S."/>
            <person name="Albert R."/>
            <person name="Binder M."/>
            <person name="Bloem J."/>
            <person name="Labutti K."/>
            <person name="Salamov A."/>
            <person name="Andreopoulos B."/>
            <person name="Baker S."/>
            <person name="Barry K."/>
            <person name="Bills G."/>
            <person name="Bluhm B."/>
            <person name="Cannon C."/>
            <person name="Castanera R."/>
            <person name="Culley D."/>
            <person name="Daum C."/>
            <person name="Ezra D."/>
            <person name="Gonzalez J."/>
            <person name="Henrissat B."/>
            <person name="Kuo A."/>
            <person name="Liang C."/>
            <person name="Lipzen A."/>
            <person name="Lutzoni F."/>
            <person name="Magnuson J."/>
            <person name="Mondo S."/>
            <person name="Nolan M."/>
            <person name="Ohm R."/>
            <person name="Pangilinan J."/>
            <person name="Park H.-J."/>
            <person name="Ramirez L."/>
            <person name="Alfaro M."/>
            <person name="Sun H."/>
            <person name="Tritt A."/>
            <person name="Yoshinaga Y."/>
            <person name="Zwiers L.-H."/>
            <person name="Turgeon B."/>
            <person name="Goodwin S."/>
            <person name="Spatafora J."/>
            <person name="Crous P."/>
            <person name="Grigoriev I."/>
        </authorList>
    </citation>
    <scope>NUCLEOTIDE SEQUENCE</scope>
    <source>
        <strain evidence="2">CBS 279.74</strain>
    </source>
</reference>
<evidence type="ECO:0000313" key="3">
    <source>
        <dbReference type="Proteomes" id="UP000799428"/>
    </source>
</evidence>
<dbReference type="AlphaFoldDB" id="A0A6G1K3R6"/>
<organism evidence="2 3">
    <name type="scientific">Pleomassaria siparia CBS 279.74</name>
    <dbReference type="NCBI Taxonomy" id="1314801"/>
    <lineage>
        <taxon>Eukaryota</taxon>
        <taxon>Fungi</taxon>
        <taxon>Dikarya</taxon>
        <taxon>Ascomycota</taxon>
        <taxon>Pezizomycotina</taxon>
        <taxon>Dothideomycetes</taxon>
        <taxon>Pleosporomycetidae</taxon>
        <taxon>Pleosporales</taxon>
        <taxon>Pleomassariaceae</taxon>
        <taxon>Pleomassaria</taxon>
    </lineage>
</organism>
<evidence type="ECO:0000256" key="1">
    <source>
        <dbReference type="SAM" id="MobiDB-lite"/>
    </source>
</evidence>
<gene>
    <name evidence="2" type="ORF">K504DRAFT_458539</name>
</gene>
<feature type="compositionally biased region" description="Polar residues" evidence="1">
    <location>
        <begin position="23"/>
        <end position="34"/>
    </location>
</feature>
<feature type="compositionally biased region" description="Polar residues" evidence="1">
    <location>
        <begin position="67"/>
        <end position="99"/>
    </location>
</feature>
<keyword evidence="3" id="KW-1185">Reference proteome</keyword>
<feature type="compositionally biased region" description="Pro residues" evidence="1">
    <location>
        <begin position="35"/>
        <end position="45"/>
    </location>
</feature>
<proteinExistence type="predicted"/>